<dbReference type="EMBL" id="NMUH01000825">
    <property type="protein sequence ID" value="MQL85362.1"/>
    <property type="molecule type" value="Genomic_DNA"/>
</dbReference>
<protein>
    <recommendedName>
        <fullName evidence="2">F-box domain-containing protein</fullName>
    </recommendedName>
</protein>
<name>A0A843UHB0_COLES</name>
<proteinExistence type="predicted"/>
<sequence>MEGDGGGEEGGRRKKRRQEGSSRGDLRDAPGMDGGEGAVAVGERDPLVVLGPDIFARVLALLDARSVARSVVVSRGWQAIAASDRLWRPMLEDLWRGKAHIPRSSMVRGATKLAAYSLSIMDSKRSRITKEDLCDHVWEFHFKEAAPSYWLNLDPFWNGTGQLMRRYFHPDGSQTADPGDQVWGGHECTYSIVTSYIEGRIRNHYVRINRWPQMSVSRRPDWGWELNNHIYCYSSVPDAEKEGGTGPLFPVW</sequence>
<dbReference type="Gene3D" id="1.20.1280.50">
    <property type="match status" value="1"/>
</dbReference>
<feature type="region of interest" description="Disordered" evidence="1">
    <location>
        <begin position="1"/>
        <end position="38"/>
    </location>
</feature>
<reference evidence="3" key="1">
    <citation type="submission" date="2017-07" db="EMBL/GenBank/DDBJ databases">
        <title>Taro Niue Genome Assembly and Annotation.</title>
        <authorList>
            <person name="Atibalentja N."/>
            <person name="Keating K."/>
            <person name="Fields C.J."/>
        </authorList>
    </citation>
    <scope>NUCLEOTIDE SEQUENCE</scope>
    <source>
        <strain evidence="3">Niue_2</strain>
        <tissue evidence="3">Leaf</tissue>
    </source>
</reference>
<dbReference type="PANTHER" id="PTHR48218:SF3">
    <property type="entry name" value="OS07G0170800 PROTEIN"/>
    <property type="match status" value="1"/>
</dbReference>
<dbReference type="OrthoDB" id="3219396at2759"/>
<organism evidence="3 4">
    <name type="scientific">Colocasia esculenta</name>
    <name type="common">Wild taro</name>
    <name type="synonym">Arum esculentum</name>
    <dbReference type="NCBI Taxonomy" id="4460"/>
    <lineage>
        <taxon>Eukaryota</taxon>
        <taxon>Viridiplantae</taxon>
        <taxon>Streptophyta</taxon>
        <taxon>Embryophyta</taxon>
        <taxon>Tracheophyta</taxon>
        <taxon>Spermatophyta</taxon>
        <taxon>Magnoliopsida</taxon>
        <taxon>Liliopsida</taxon>
        <taxon>Araceae</taxon>
        <taxon>Aroideae</taxon>
        <taxon>Colocasieae</taxon>
        <taxon>Colocasia</taxon>
    </lineage>
</organism>
<dbReference type="AlphaFoldDB" id="A0A843UHB0"/>
<dbReference type="InterPro" id="IPR001810">
    <property type="entry name" value="F-box_dom"/>
</dbReference>
<dbReference type="InterPro" id="IPR036047">
    <property type="entry name" value="F-box-like_dom_sf"/>
</dbReference>
<comment type="caution">
    <text evidence="3">The sequence shown here is derived from an EMBL/GenBank/DDBJ whole genome shotgun (WGS) entry which is preliminary data.</text>
</comment>
<evidence type="ECO:0000259" key="2">
    <source>
        <dbReference type="Pfam" id="PF12937"/>
    </source>
</evidence>
<evidence type="ECO:0000256" key="1">
    <source>
        <dbReference type="SAM" id="MobiDB-lite"/>
    </source>
</evidence>
<dbReference type="PANTHER" id="PTHR48218">
    <property type="entry name" value="F-BOX DOMAIN CONTAINING PROTEIN"/>
    <property type="match status" value="1"/>
</dbReference>
<keyword evidence="4" id="KW-1185">Reference proteome</keyword>
<accession>A0A843UHB0</accession>
<evidence type="ECO:0000313" key="4">
    <source>
        <dbReference type="Proteomes" id="UP000652761"/>
    </source>
</evidence>
<dbReference type="SUPFAM" id="SSF81383">
    <property type="entry name" value="F-box domain"/>
    <property type="match status" value="1"/>
</dbReference>
<feature type="compositionally biased region" description="Basic and acidic residues" evidence="1">
    <location>
        <begin position="18"/>
        <end position="30"/>
    </location>
</feature>
<dbReference type="Proteomes" id="UP000652761">
    <property type="component" value="Unassembled WGS sequence"/>
</dbReference>
<dbReference type="Pfam" id="PF12937">
    <property type="entry name" value="F-box-like"/>
    <property type="match status" value="1"/>
</dbReference>
<feature type="domain" description="F-box" evidence="2">
    <location>
        <begin position="53"/>
        <end position="88"/>
    </location>
</feature>
<evidence type="ECO:0000313" key="3">
    <source>
        <dbReference type="EMBL" id="MQL85362.1"/>
    </source>
</evidence>
<gene>
    <name evidence="3" type="ORF">Taro_017886</name>
</gene>